<dbReference type="InterPro" id="IPR002970">
    <property type="entry name" value="Tick_his-bd"/>
</dbReference>
<evidence type="ECO:0000256" key="1">
    <source>
        <dbReference type="SAM" id="SignalP"/>
    </source>
</evidence>
<feature type="signal peptide" evidence="1">
    <location>
        <begin position="1"/>
        <end position="26"/>
    </location>
</feature>
<dbReference type="GO" id="GO:0043176">
    <property type="term" value="F:amine binding"/>
    <property type="evidence" value="ECO:0007669"/>
    <property type="project" value="InterPro"/>
</dbReference>
<organism evidence="2">
    <name type="scientific">Rhipicephalus appendiculatus</name>
    <name type="common">Brown ear tick</name>
    <dbReference type="NCBI Taxonomy" id="34631"/>
    <lineage>
        <taxon>Eukaryota</taxon>
        <taxon>Metazoa</taxon>
        <taxon>Ecdysozoa</taxon>
        <taxon>Arthropoda</taxon>
        <taxon>Chelicerata</taxon>
        <taxon>Arachnida</taxon>
        <taxon>Acari</taxon>
        <taxon>Parasitiformes</taxon>
        <taxon>Ixodida</taxon>
        <taxon>Ixodoidea</taxon>
        <taxon>Ixodidae</taxon>
        <taxon>Rhipicephalinae</taxon>
        <taxon>Rhipicephalus</taxon>
        <taxon>Rhipicephalus</taxon>
    </lineage>
</organism>
<reference evidence="2" key="1">
    <citation type="journal article" date="2016" name="Ticks Tick Borne Dis.">
        <title>De novo assembly and annotation of the salivary gland transcriptome of Rhipicephalus appendiculatus male and female ticks during blood feeding.</title>
        <authorList>
            <person name="de Castro M.H."/>
            <person name="de Klerk D."/>
            <person name="Pienaar R."/>
            <person name="Latif A.A."/>
            <person name="Rees D.J."/>
            <person name="Mans B.J."/>
        </authorList>
    </citation>
    <scope>NUCLEOTIDE SEQUENCE</scope>
    <source>
        <tissue evidence="2">Salivary glands</tissue>
    </source>
</reference>
<sequence length="182" mass="20132">MQALALLFSAGLYVLPLGIPLAVGEAKHKLRHEVADASKVFEKFPSAVAIFDQDLDGDLDCVTAVRTDLNPETHESTYIWILKGLNGNTPENITLHVKPGATPDTFSLTTGNDNANEQTADFLYTDYKDCLVVNIPYKNTEQCMLWVADARKDDIPQSCVDYYEDNCDTEKTAYVKDVCSSS</sequence>
<dbReference type="SUPFAM" id="SSF50814">
    <property type="entry name" value="Lipocalins"/>
    <property type="match status" value="1"/>
</dbReference>
<name>A0A131YTS4_RHIAP</name>
<evidence type="ECO:0000313" key="2">
    <source>
        <dbReference type="EMBL" id="JAP81935.1"/>
    </source>
</evidence>
<protein>
    <submittedName>
        <fullName evidence="2">Lipocalin</fullName>
    </submittedName>
</protein>
<accession>A0A131YTS4</accession>
<proteinExistence type="predicted"/>
<dbReference type="GO" id="GO:0030682">
    <property type="term" value="P:symbiont-mediated perturbation of host defenses"/>
    <property type="evidence" value="ECO:0007669"/>
    <property type="project" value="InterPro"/>
</dbReference>
<dbReference type="EMBL" id="GEDV01006622">
    <property type="protein sequence ID" value="JAP81935.1"/>
    <property type="molecule type" value="Transcribed_RNA"/>
</dbReference>
<dbReference type="InterPro" id="IPR012674">
    <property type="entry name" value="Calycin"/>
</dbReference>
<dbReference type="Pfam" id="PF02098">
    <property type="entry name" value="His_binding"/>
    <property type="match status" value="1"/>
</dbReference>
<feature type="chain" id="PRO_5007286012" evidence="1">
    <location>
        <begin position="27"/>
        <end position="182"/>
    </location>
</feature>
<dbReference type="AlphaFoldDB" id="A0A131YTS4"/>
<dbReference type="Gene3D" id="2.40.128.20">
    <property type="match status" value="1"/>
</dbReference>
<keyword evidence="1" id="KW-0732">Signal</keyword>